<dbReference type="EMBL" id="JACEIK010013013">
    <property type="protein sequence ID" value="MCE3216311.1"/>
    <property type="molecule type" value="Genomic_DNA"/>
</dbReference>
<evidence type="ECO:0000313" key="2">
    <source>
        <dbReference type="Proteomes" id="UP000823775"/>
    </source>
</evidence>
<accession>A0ABS8WWR7</accession>
<proteinExistence type="predicted"/>
<keyword evidence="2" id="KW-1185">Reference proteome</keyword>
<feature type="non-terminal residue" evidence="1">
    <location>
        <position position="77"/>
    </location>
</feature>
<sequence length="77" mass="8233">GPSMKRPLEIGKARDGLYFLCSKCHTGNFVPFSTCNSSISSLSFPVLINCSPNPINIPSLSCEKLNNKPSVLSNSSS</sequence>
<gene>
    <name evidence="1" type="ORF">HAX54_006087</name>
</gene>
<organism evidence="1 2">
    <name type="scientific">Datura stramonium</name>
    <name type="common">Jimsonweed</name>
    <name type="synonym">Common thornapple</name>
    <dbReference type="NCBI Taxonomy" id="4076"/>
    <lineage>
        <taxon>Eukaryota</taxon>
        <taxon>Viridiplantae</taxon>
        <taxon>Streptophyta</taxon>
        <taxon>Embryophyta</taxon>
        <taxon>Tracheophyta</taxon>
        <taxon>Spermatophyta</taxon>
        <taxon>Magnoliopsida</taxon>
        <taxon>eudicotyledons</taxon>
        <taxon>Gunneridae</taxon>
        <taxon>Pentapetalae</taxon>
        <taxon>asterids</taxon>
        <taxon>lamiids</taxon>
        <taxon>Solanales</taxon>
        <taxon>Solanaceae</taxon>
        <taxon>Solanoideae</taxon>
        <taxon>Datureae</taxon>
        <taxon>Datura</taxon>
    </lineage>
</organism>
<protein>
    <submittedName>
        <fullName evidence="1">Uncharacterized protein</fullName>
    </submittedName>
</protein>
<name>A0ABS8WWR7_DATST</name>
<feature type="non-terminal residue" evidence="1">
    <location>
        <position position="1"/>
    </location>
</feature>
<dbReference type="Proteomes" id="UP000823775">
    <property type="component" value="Unassembled WGS sequence"/>
</dbReference>
<evidence type="ECO:0000313" key="1">
    <source>
        <dbReference type="EMBL" id="MCE3216311.1"/>
    </source>
</evidence>
<comment type="caution">
    <text evidence="1">The sequence shown here is derived from an EMBL/GenBank/DDBJ whole genome shotgun (WGS) entry which is preliminary data.</text>
</comment>
<reference evidence="1 2" key="1">
    <citation type="journal article" date="2021" name="BMC Genomics">
        <title>Datura genome reveals duplications of psychoactive alkaloid biosynthetic genes and high mutation rate following tissue culture.</title>
        <authorList>
            <person name="Rajewski A."/>
            <person name="Carter-House D."/>
            <person name="Stajich J."/>
            <person name="Litt A."/>
        </authorList>
    </citation>
    <scope>NUCLEOTIDE SEQUENCE [LARGE SCALE GENOMIC DNA]</scope>
    <source>
        <strain evidence="1">AR-01</strain>
    </source>
</reference>